<evidence type="ECO:0000313" key="2">
    <source>
        <dbReference type="EMBL" id="CAI5719351.1"/>
    </source>
</evidence>
<feature type="domain" description="Reverse transcriptase" evidence="1">
    <location>
        <begin position="140"/>
        <end position="418"/>
    </location>
</feature>
<proteinExistence type="predicted"/>
<dbReference type="PANTHER" id="PTHR19446">
    <property type="entry name" value="REVERSE TRANSCRIPTASES"/>
    <property type="match status" value="1"/>
</dbReference>
<evidence type="ECO:0000259" key="1">
    <source>
        <dbReference type="PROSITE" id="PS50878"/>
    </source>
</evidence>
<name>A0AAV0TGA5_9STRA</name>
<reference evidence="2" key="1">
    <citation type="submission" date="2022-12" db="EMBL/GenBank/DDBJ databases">
        <authorList>
            <person name="Webb A."/>
        </authorList>
    </citation>
    <scope>NUCLEOTIDE SEQUENCE</scope>
    <source>
        <strain evidence="2">Pd1</strain>
    </source>
</reference>
<accession>A0AAV0TGA5</accession>
<dbReference type="AlphaFoldDB" id="A0AAV0TGA5"/>
<evidence type="ECO:0000313" key="3">
    <source>
        <dbReference type="Proteomes" id="UP001162029"/>
    </source>
</evidence>
<dbReference type="Pfam" id="PF00078">
    <property type="entry name" value="RVT_1"/>
    <property type="match status" value="1"/>
</dbReference>
<organism evidence="2 3">
    <name type="scientific">Peronospora destructor</name>
    <dbReference type="NCBI Taxonomy" id="86335"/>
    <lineage>
        <taxon>Eukaryota</taxon>
        <taxon>Sar</taxon>
        <taxon>Stramenopiles</taxon>
        <taxon>Oomycota</taxon>
        <taxon>Peronosporomycetes</taxon>
        <taxon>Peronosporales</taxon>
        <taxon>Peronosporaceae</taxon>
        <taxon>Peronospora</taxon>
    </lineage>
</organism>
<protein>
    <recommendedName>
        <fullName evidence="1">Reverse transcriptase domain-containing protein</fullName>
    </recommendedName>
</protein>
<gene>
    <name evidence="2" type="ORF">PDE001_LOCUS2035</name>
</gene>
<dbReference type="CDD" id="cd01650">
    <property type="entry name" value="RT_nLTR_like"/>
    <property type="match status" value="1"/>
</dbReference>
<dbReference type="InterPro" id="IPR000477">
    <property type="entry name" value="RT_dom"/>
</dbReference>
<dbReference type="EMBL" id="CANTFM010000345">
    <property type="protein sequence ID" value="CAI5719351.1"/>
    <property type="molecule type" value="Genomic_DNA"/>
</dbReference>
<sequence length="722" mass="81462">MYPIKTAQSARVLAELLDELISAEVGKAETAATWDNTAKKCMACVQRIKKRETQRRNAVIHRIHAQNRARILTRSELLEVTVEEAREEHLVRLEQRLHRTTEQLRWTFKHKVAGADGLNNDFFKDTQAVMVPAMVAIGNELLAGGKPPKSFLQGWIIPLRKKGDSNDAMDYRPIALLQTGYKVYTKIIATRAQRVLVTPIGESQQGFVHGRQMRKTVMMMLALLATAKDELELAAARSRAILLLDFRKAYDTVAREFLFLVLVRFGFSQEFTEMIRKLHNGTTARFVVNGELSEPQEVVSGIRQGCPLAPLLFLVAAEVLALAIQQDIEIVGLKVPGGSGEEHKFSAFVDDSTVFMQEAQHLPRVMNIVDQFGRMSGLKVQPAKSKIIFLNTAVGMADLHGIPVLRHGDTVRYLGYAVGTGELTTANWAARVPVLFTAAVFEMPPWAEQQLRNLQKQFLWHHSTSTEASRHKVNPALLFTPKQAGGVGLASILIACKTQRVKHAILWLTQRKDIYFLAWQAWAFRGATQDWTEGVSPRQQSGWQLSKERRTPGNTLQQLIGPLLLPTLPDPEGRQQQYTTELDSLASEAISWTTTEEWVVELSRPLRHLPRAMTPEEEAFWPAYSWAENPWIVDLQGNVLTSRQYAKLRPCTITELRLRRIGIRTYSFIISTVGATSYQQAKLRRWVLAILLSAPSLAVGQELQVRQDILLRHPPKLTRDYT</sequence>
<dbReference type="PROSITE" id="PS50878">
    <property type="entry name" value="RT_POL"/>
    <property type="match status" value="1"/>
</dbReference>
<comment type="caution">
    <text evidence="2">The sequence shown here is derived from an EMBL/GenBank/DDBJ whole genome shotgun (WGS) entry which is preliminary data.</text>
</comment>
<keyword evidence="3" id="KW-1185">Reference proteome</keyword>
<dbReference type="Proteomes" id="UP001162029">
    <property type="component" value="Unassembled WGS sequence"/>
</dbReference>